<feature type="compositionally biased region" description="Polar residues" evidence="1">
    <location>
        <begin position="127"/>
        <end position="151"/>
    </location>
</feature>
<name>A0A834XDK3_9FABA</name>
<accession>A0A834XDK3</accession>
<evidence type="ECO:0000313" key="2">
    <source>
        <dbReference type="EMBL" id="KAF7842359.1"/>
    </source>
</evidence>
<organism evidence="2 3">
    <name type="scientific">Senna tora</name>
    <dbReference type="NCBI Taxonomy" id="362788"/>
    <lineage>
        <taxon>Eukaryota</taxon>
        <taxon>Viridiplantae</taxon>
        <taxon>Streptophyta</taxon>
        <taxon>Embryophyta</taxon>
        <taxon>Tracheophyta</taxon>
        <taxon>Spermatophyta</taxon>
        <taxon>Magnoliopsida</taxon>
        <taxon>eudicotyledons</taxon>
        <taxon>Gunneridae</taxon>
        <taxon>Pentapetalae</taxon>
        <taxon>rosids</taxon>
        <taxon>fabids</taxon>
        <taxon>Fabales</taxon>
        <taxon>Fabaceae</taxon>
        <taxon>Caesalpinioideae</taxon>
        <taxon>Cassia clade</taxon>
        <taxon>Senna</taxon>
    </lineage>
</organism>
<dbReference type="Proteomes" id="UP000634136">
    <property type="component" value="Unassembled WGS sequence"/>
</dbReference>
<dbReference type="OrthoDB" id="1434035at2759"/>
<dbReference type="AlphaFoldDB" id="A0A834XDK3"/>
<proteinExistence type="predicted"/>
<dbReference type="EMBL" id="JAAIUW010000002">
    <property type="protein sequence ID" value="KAF7842359.1"/>
    <property type="molecule type" value="Genomic_DNA"/>
</dbReference>
<gene>
    <name evidence="2" type="ORF">G2W53_004657</name>
</gene>
<keyword evidence="3" id="KW-1185">Reference proteome</keyword>
<evidence type="ECO:0000256" key="1">
    <source>
        <dbReference type="SAM" id="MobiDB-lite"/>
    </source>
</evidence>
<reference evidence="2" key="1">
    <citation type="submission" date="2020-09" db="EMBL/GenBank/DDBJ databases">
        <title>Genome-Enabled Discovery of Anthraquinone Biosynthesis in Senna tora.</title>
        <authorList>
            <person name="Kang S.-H."/>
            <person name="Pandey R.P."/>
            <person name="Lee C.-M."/>
            <person name="Sim J.-S."/>
            <person name="Jeong J.-T."/>
            <person name="Choi B.-S."/>
            <person name="Jung M."/>
            <person name="Ginzburg D."/>
            <person name="Zhao K."/>
            <person name="Won S.Y."/>
            <person name="Oh T.-J."/>
            <person name="Yu Y."/>
            <person name="Kim N.-H."/>
            <person name="Lee O.R."/>
            <person name="Lee T.-H."/>
            <person name="Bashyal P."/>
            <person name="Kim T.-S."/>
            <person name="Lee W.-H."/>
            <person name="Kawkins C."/>
            <person name="Kim C.-K."/>
            <person name="Kim J.S."/>
            <person name="Ahn B.O."/>
            <person name="Rhee S.Y."/>
            <person name="Sohng J.K."/>
        </authorList>
    </citation>
    <scope>NUCLEOTIDE SEQUENCE</scope>
    <source>
        <tissue evidence="2">Leaf</tissue>
    </source>
</reference>
<comment type="caution">
    <text evidence="2">The sequence shown here is derived from an EMBL/GenBank/DDBJ whole genome shotgun (WGS) entry which is preliminary data.</text>
</comment>
<evidence type="ECO:0000313" key="3">
    <source>
        <dbReference type="Proteomes" id="UP000634136"/>
    </source>
</evidence>
<feature type="region of interest" description="Disordered" evidence="1">
    <location>
        <begin position="122"/>
        <end position="151"/>
    </location>
</feature>
<protein>
    <submittedName>
        <fullName evidence="2">Retrotransposon-related protein</fullName>
    </submittedName>
</protein>
<sequence length="394" mass="43820">MATGTHSDMLMMVTELQKSQGDLGDRLSKMEEMLCKLVRQKVQVELEVKSECKHGGEHGKHWKMEIPRFDGTDAEDWVHKIKHFFHFYITPSDHKIQVPKSGYSKPATPSLSTSGFHSKPFVAAPISSPSKPTSGGNDSKNTQGKLLTIPQGSNQATPAYKRLIAEEIREKRRLGLCYYCDAKYNKKHECPGRFYLLLGLEELEALLDDEVEGELKALTVKSPLVDEEKMEVTPEISFNALEGQFHPSTLRVTGKHQDYLVKGADIMLGVLWLAELGDITTNHKALTISFTRGDEVVKLQGESLMCQAPITAKGVKKLAVENALACLYSMSPILDPNIPGGDTLPTEIQEVISQFADVFGEPSHLPPAREVDHKIDLISGSKPVAVRPYRYPHF</sequence>